<feature type="domain" description="CBS" evidence="6">
    <location>
        <begin position="186"/>
        <end position="247"/>
    </location>
</feature>
<dbReference type="SUPFAM" id="SSF56176">
    <property type="entry name" value="FAD-binding/transporter-associated domain-like"/>
    <property type="match status" value="1"/>
</dbReference>
<evidence type="ECO:0000256" key="3">
    <source>
        <dbReference type="ARBA" id="ARBA00023122"/>
    </source>
</evidence>
<evidence type="ECO:0000259" key="6">
    <source>
        <dbReference type="PROSITE" id="PS51371"/>
    </source>
</evidence>
<comment type="similarity">
    <text evidence="1">Belongs to the UPF0053 family. Hemolysin C subfamily.</text>
</comment>
<reference evidence="7 8" key="1">
    <citation type="submission" date="2016-11" db="EMBL/GenBank/DDBJ databases">
        <authorList>
            <person name="Varghese N."/>
            <person name="Submissions S."/>
        </authorList>
    </citation>
    <scope>NUCLEOTIDE SEQUENCE [LARGE SCALE GENOMIC DNA]</scope>
    <source>
        <strain evidence="7 8">DSM 21988</strain>
    </source>
</reference>
<sequence>MNRTASGSTSADNAHDSVEGAYGDGDAANEDRSPRPDERKSSEPGFFEQFLSLLKPKVPLPLREKITEALLNAEEGSGLTGEEQVMLTNILGLHEFRVEDAMVPRSEIEAVDINATLGELLVKFRECGHSRLPVYGDGLDDPRGMVHIRDLVDHITEYALGAEGGGAPALNLAAVRLDKPLSELALIRKVLFVPPSMSALELMSRMKVSHIQIALVIDEYGGTDGLVSMEDLLEIVVGDIEDEHDDEEKLIQPEADGVFMVDARADLDDVRDRIGVDFDIAPYADEADTIGGLVVLEYGDIPPEGVVIDTVSGYRLEVIEADSRRVRRVRVMRNVDGAADAVALHA</sequence>
<dbReference type="PROSITE" id="PS51371">
    <property type="entry name" value="CBS"/>
    <property type="match status" value="2"/>
</dbReference>
<keyword evidence="3 4" id="KW-0129">CBS domain</keyword>
<evidence type="ECO:0000256" key="4">
    <source>
        <dbReference type="PROSITE-ProRule" id="PRU00703"/>
    </source>
</evidence>
<evidence type="ECO:0000256" key="1">
    <source>
        <dbReference type="ARBA" id="ARBA00006446"/>
    </source>
</evidence>
<dbReference type="PANTHER" id="PTHR22777:SF27">
    <property type="entry name" value="MAGNESIUM AND COBALT EFFLUX PROTEIN CORC"/>
    <property type="match status" value="1"/>
</dbReference>
<dbReference type="InterPro" id="IPR044751">
    <property type="entry name" value="Ion_transp-like_CBS"/>
</dbReference>
<dbReference type="Gene3D" id="3.10.580.10">
    <property type="entry name" value="CBS-domain"/>
    <property type="match status" value="1"/>
</dbReference>
<feature type="domain" description="CBS" evidence="6">
    <location>
        <begin position="102"/>
        <end position="163"/>
    </location>
</feature>
<dbReference type="PANTHER" id="PTHR22777">
    <property type="entry name" value="HEMOLYSIN-RELATED"/>
    <property type="match status" value="1"/>
</dbReference>
<dbReference type="SMART" id="SM01091">
    <property type="entry name" value="CorC_HlyC"/>
    <property type="match status" value="1"/>
</dbReference>
<dbReference type="Pfam" id="PF03471">
    <property type="entry name" value="CorC_HlyC"/>
    <property type="match status" value="1"/>
</dbReference>
<dbReference type="InterPro" id="IPR046342">
    <property type="entry name" value="CBS_dom_sf"/>
</dbReference>
<feature type="compositionally biased region" description="Basic and acidic residues" evidence="5">
    <location>
        <begin position="29"/>
        <end position="42"/>
    </location>
</feature>
<dbReference type="SMART" id="SM00116">
    <property type="entry name" value="CBS"/>
    <property type="match status" value="2"/>
</dbReference>
<evidence type="ECO:0000313" key="7">
    <source>
        <dbReference type="EMBL" id="SHJ09574.1"/>
    </source>
</evidence>
<protein>
    <submittedName>
        <fullName evidence="7">CBS domain-containing protein</fullName>
    </submittedName>
</protein>
<keyword evidence="2" id="KW-0677">Repeat</keyword>
<keyword evidence="8" id="KW-1185">Reference proteome</keyword>
<dbReference type="EMBL" id="FQZC01000002">
    <property type="protein sequence ID" value="SHJ09574.1"/>
    <property type="molecule type" value="Genomic_DNA"/>
</dbReference>
<gene>
    <name evidence="7" type="ORF">SAMN02745911_1661</name>
</gene>
<dbReference type="CDD" id="cd04590">
    <property type="entry name" value="CBS_pair_CorC_HlyC_assoc"/>
    <property type="match status" value="1"/>
</dbReference>
<evidence type="ECO:0000313" key="8">
    <source>
        <dbReference type="Proteomes" id="UP000184290"/>
    </source>
</evidence>
<dbReference type="RefSeq" id="WP_082646871.1">
    <property type="nucleotide sequence ID" value="NZ_FQZC01000002.1"/>
</dbReference>
<name>A0ABY1IFF2_9HYPH</name>
<accession>A0ABY1IFF2</accession>
<feature type="region of interest" description="Disordered" evidence="5">
    <location>
        <begin position="1"/>
        <end position="44"/>
    </location>
</feature>
<dbReference type="Proteomes" id="UP000184290">
    <property type="component" value="Unassembled WGS sequence"/>
</dbReference>
<evidence type="ECO:0000256" key="5">
    <source>
        <dbReference type="SAM" id="MobiDB-lite"/>
    </source>
</evidence>
<dbReference type="InterPro" id="IPR005170">
    <property type="entry name" value="Transptr-assoc_dom"/>
</dbReference>
<dbReference type="InterPro" id="IPR000644">
    <property type="entry name" value="CBS_dom"/>
</dbReference>
<dbReference type="Pfam" id="PF00571">
    <property type="entry name" value="CBS"/>
    <property type="match status" value="2"/>
</dbReference>
<dbReference type="Gene3D" id="3.30.465.10">
    <property type="match status" value="1"/>
</dbReference>
<dbReference type="InterPro" id="IPR016169">
    <property type="entry name" value="FAD-bd_PCMH_sub2"/>
</dbReference>
<organism evidence="7 8">
    <name type="scientific">Aureimonas altamirensis DSM 21988</name>
    <dbReference type="NCBI Taxonomy" id="1121026"/>
    <lineage>
        <taxon>Bacteria</taxon>
        <taxon>Pseudomonadati</taxon>
        <taxon>Pseudomonadota</taxon>
        <taxon>Alphaproteobacteria</taxon>
        <taxon>Hyphomicrobiales</taxon>
        <taxon>Aurantimonadaceae</taxon>
        <taxon>Aureimonas</taxon>
    </lineage>
</organism>
<dbReference type="InterPro" id="IPR036318">
    <property type="entry name" value="FAD-bd_PCMH-like_sf"/>
</dbReference>
<feature type="compositionally biased region" description="Polar residues" evidence="5">
    <location>
        <begin position="1"/>
        <end position="12"/>
    </location>
</feature>
<proteinExistence type="inferred from homology"/>
<comment type="caution">
    <text evidence="7">The sequence shown here is derived from an EMBL/GenBank/DDBJ whole genome shotgun (WGS) entry which is preliminary data.</text>
</comment>
<dbReference type="SUPFAM" id="SSF54631">
    <property type="entry name" value="CBS-domain pair"/>
    <property type="match status" value="1"/>
</dbReference>
<evidence type="ECO:0000256" key="2">
    <source>
        <dbReference type="ARBA" id="ARBA00022737"/>
    </source>
</evidence>